<evidence type="ECO:0000313" key="2">
    <source>
        <dbReference type="Proteomes" id="UP000215383"/>
    </source>
</evidence>
<accession>A0A239T902</accession>
<evidence type="ECO:0000313" key="1">
    <source>
        <dbReference type="EMBL" id="SNU94227.1"/>
    </source>
</evidence>
<keyword evidence="2" id="KW-1185">Reference proteome</keyword>
<dbReference type="GeneID" id="78506214"/>
<dbReference type="Proteomes" id="UP000215383">
    <property type="component" value="Chromosome 1"/>
</dbReference>
<organism evidence="1 2">
    <name type="scientific">Megamonas hypermegale</name>
    <dbReference type="NCBI Taxonomy" id="158847"/>
    <lineage>
        <taxon>Bacteria</taxon>
        <taxon>Bacillati</taxon>
        <taxon>Bacillota</taxon>
        <taxon>Negativicutes</taxon>
        <taxon>Selenomonadales</taxon>
        <taxon>Selenomonadaceae</taxon>
        <taxon>Megamonas</taxon>
    </lineage>
</organism>
<reference evidence="1 2" key="1">
    <citation type="submission" date="2017-06" db="EMBL/GenBank/DDBJ databases">
        <authorList>
            <consortium name="Pathogen Informatics"/>
        </authorList>
    </citation>
    <scope>NUCLEOTIDE SEQUENCE [LARGE SCALE GENOMIC DNA]</scope>
    <source>
        <strain evidence="1 2">NCTC10570</strain>
    </source>
</reference>
<dbReference type="OrthoDB" id="49495at2"/>
<dbReference type="eggNOG" id="ENOG5033CTQ">
    <property type="taxonomic scope" value="Bacteria"/>
</dbReference>
<sequence>MTDRKKLILVVVLISLFSVLFTGCGDDKYVQTVKNGSLEMASGVPIGKAFDQFFSNEKWKSFVSDNNERIVEFNGECRWNNNPATCCVQFRMLSENRFEVSYLDINGVSMNWLDGSSILNKVLHQYKAK</sequence>
<dbReference type="AlphaFoldDB" id="A0A239T902"/>
<name>A0A239T902_9FIRM</name>
<proteinExistence type="predicted"/>
<gene>
    <name evidence="1" type="ORF">SAMEA4364220_00171</name>
</gene>
<dbReference type="RefSeq" id="WP_027889900.1">
    <property type="nucleotide sequence ID" value="NZ_CASFMS010000002.1"/>
</dbReference>
<dbReference type="PROSITE" id="PS51257">
    <property type="entry name" value="PROKAR_LIPOPROTEIN"/>
    <property type="match status" value="1"/>
</dbReference>
<dbReference type="EMBL" id="LT906446">
    <property type="protein sequence ID" value="SNU94227.1"/>
    <property type="molecule type" value="Genomic_DNA"/>
</dbReference>
<evidence type="ECO:0008006" key="3">
    <source>
        <dbReference type="Google" id="ProtNLM"/>
    </source>
</evidence>
<protein>
    <recommendedName>
        <fullName evidence="3">Lipoprotein</fullName>
    </recommendedName>
</protein>